<organism evidence="8 9">
    <name type="scientific">Pontibacterium sinense</name>
    <dbReference type="NCBI Taxonomy" id="2781979"/>
    <lineage>
        <taxon>Bacteria</taxon>
        <taxon>Pseudomonadati</taxon>
        <taxon>Pseudomonadota</taxon>
        <taxon>Gammaproteobacteria</taxon>
        <taxon>Oceanospirillales</taxon>
        <taxon>Oceanospirillaceae</taxon>
        <taxon>Pontibacterium</taxon>
    </lineage>
</organism>
<evidence type="ECO:0000256" key="5">
    <source>
        <dbReference type="ARBA" id="ARBA00023136"/>
    </source>
</evidence>
<dbReference type="InterPro" id="IPR051258">
    <property type="entry name" value="Diverse_Substrate_Transporter"/>
</dbReference>
<dbReference type="GO" id="GO:0005886">
    <property type="term" value="C:plasma membrane"/>
    <property type="evidence" value="ECO:0007669"/>
    <property type="project" value="UniProtKB-SubCell"/>
</dbReference>
<feature type="transmembrane region" description="Helical" evidence="6">
    <location>
        <begin position="154"/>
        <end position="174"/>
    </location>
</feature>
<feature type="transmembrane region" description="Helical" evidence="6">
    <location>
        <begin position="181"/>
        <end position="200"/>
    </location>
</feature>
<protein>
    <submittedName>
        <fullName evidence="8">DMT family transporter</fullName>
    </submittedName>
</protein>
<dbReference type="PANTHER" id="PTHR42920">
    <property type="entry name" value="OS03G0707200 PROTEIN-RELATED"/>
    <property type="match status" value="1"/>
</dbReference>
<keyword evidence="4 6" id="KW-1133">Transmembrane helix</keyword>
<keyword evidence="5 6" id="KW-0472">Membrane</keyword>
<evidence type="ECO:0000256" key="1">
    <source>
        <dbReference type="ARBA" id="ARBA00004651"/>
    </source>
</evidence>
<name>A0A8J7FCE7_9GAMM</name>
<evidence type="ECO:0000313" key="8">
    <source>
        <dbReference type="EMBL" id="MBE9398965.1"/>
    </source>
</evidence>
<comment type="caution">
    <text evidence="8">The sequence shown here is derived from an EMBL/GenBank/DDBJ whole genome shotgun (WGS) entry which is preliminary data.</text>
</comment>
<feature type="domain" description="EamA" evidence="7">
    <location>
        <begin position="8"/>
        <end position="142"/>
    </location>
</feature>
<feature type="transmembrane region" description="Helical" evidence="6">
    <location>
        <begin position="255"/>
        <end position="275"/>
    </location>
</feature>
<dbReference type="InterPro" id="IPR037185">
    <property type="entry name" value="EmrE-like"/>
</dbReference>
<feature type="transmembrane region" description="Helical" evidence="6">
    <location>
        <begin position="220"/>
        <end position="243"/>
    </location>
</feature>
<dbReference type="AlphaFoldDB" id="A0A8J7FCE7"/>
<dbReference type="Proteomes" id="UP000640333">
    <property type="component" value="Unassembled WGS sequence"/>
</dbReference>
<feature type="transmembrane region" description="Helical" evidence="6">
    <location>
        <begin position="100"/>
        <end position="119"/>
    </location>
</feature>
<feature type="domain" description="EamA" evidence="7">
    <location>
        <begin position="152"/>
        <end position="296"/>
    </location>
</feature>
<dbReference type="InterPro" id="IPR000620">
    <property type="entry name" value="EamA_dom"/>
</dbReference>
<keyword evidence="9" id="KW-1185">Reference proteome</keyword>
<feature type="transmembrane region" description="Helical" evidence="6">
    <location>
        <begin position="70"/>
        <end position="88"/>
    </location>
</feature>
<dbReference type="Pfam" id="PF00892">
    <property type="entry name" value="EamA"/>
    <property type="match status" value="2"/>
</dbReference>
<feature type="transmembrane region" description="Helical" evidence="6">
    <location>
        <begin position="40"/>
        <end position="58"/>
    </location>
</feature>
<feature type="transmembrane region" description="Helical" evidence="6">
    <location>
        <begin position="281"/>
        <end position="300"/>
    </location>
</feature>
<keyword evidence="3 6" id="KW-0812">Transmembrane</keyword>
<evidence type="ECO:0000256" key="3">
    <source>
        <dbReference type="ARBA" id="ARBA00022692"/>
    </source>
</evidence>
<proteinExistence type="predicted"/>
<evidence type="ECO:0000256" key="6">
    <source>
        <dbReference type="SAM" id="Phobius"/>
    </source>
</evidence>
<dbReference type="Gene3D" id="1.10.3730.20">
    <property type="match status" value="1"/>
</dbReference>
<dbReference type="PANTHER" id="PTHR42920:SF5">
    <property type="entry name" value="EAMA DOMAIN-CONTAINING PROTEIN"/>
    <property type="match status" value="1"/>
</dbReference>
<comment type="subcellular location">
    <subcellularLocation>
        <location evidence="1">Cell membrane</location>
        <topology evidence="1">Multi-pass membrane protein</topology>
    </subcellularLocation>
</comment>
<accession>A0A8J7FCE7</accession>
<dbReference type="RefSeq" id="WP_193954660.1">
    <property type="nucleotide sequence ID" value="NZ_JADEYS010000020.1"/>
</dbReference>
<keyword evidence="2" id="KW-1003">Cell membrane</keyword>
<evidence type="ECO:0000259" key="7">
    <source>
        <dbReference type="Pfam" id="PF00892"/>
    </source>
</evidence>
<evidence type="ECO:0000256" key="4">
    <source>
        <dbReference type="ARBA" id="ARBA00022989"/>
    </source>
</evidence>
<evidence type="ECO:0000256" key="2">
    <source>
        <dbReference type="ARBA" id="ARBA00022475"/>
    </source>
</evidence>
<feature type="transmembrane region" description="Helical" evidence="6">
    <location>
        <begin position="126"/>
        <end position="142"/>
    </location>
</feature>
<dbReference type="EMBL" id="JADEYS010000020">
    <property type="protein sequence ID" value="MBE9398965.1"/>
    <property type="molecule type" value="Genomic_DNA"/>
</dbReference>
<evidence type="ECO:0000313" key="9">
    <source>
        <dbReference type="Proteomes" id="UP000640333"/>
    </source>
</evidence>
<dbReference type="SUPFAM" id="SSF103481">
    <property type="entry name" value="Multidrug resistance efflux transporter EmrE"/>
    <property type="match status" value="2"/>
</dbReference>
<reference evidence="8" key="1">
    <citation type="submission" date="2020-10" db="EMBL/GenBank/DDBJ databases">
        <title>Bacterium isolated from coastal waters sediment.</title>
        <authorList>
            <person name="Chen R.-J."/>
            <person name="Lu D.-C."/>
            <person name="Zhu K.-L."/>
            <person name="Du Z.-J."/>
        </authorList>
    </citation>
    <scope>NUCLEOTIDE SEQUENCE</scope>
    <source>
        <strain evidence="8">N1Y112</strain>
    </source>
</reference>
<gene>
    <name evidence="8" type="ORF">IOQ59_17025</name>
</gene>
<sequence>MTIKSPRIALILLLLVSFFWGAEFVLIDLSVEVLPTHTFNALRFAIAALSLLPLLYFARETIEKGMMPKLLGAGLLLGFLLFIAFYTQTEGLRYTSVSNAGFITGLNVPLVPVLAFLLFRQHARMNVWIGVITATAGLYLLTMSDTLALNEGDILVLICAFCFAAHIILTGRFVSTLPVTLLSIIQLTAVMVYSTIAAWLSPDPAFYYPEATPVSWQEQLSSPIIIVSILVAAIFGTAYAFWAQSACQMIIEPHKVALVFATEPVFAHVAAWLFLGEHLGTQGMMGAGLIIAAMLISELGDRKHPPKMEPLDHTAVAE</sequence>